<evidence type="ECO:0000259" key="3">
    <source>
        <dbReference type="PROSITE" id="PS50114"/>
    </source>
</evidence>
<feature type="domain" description="GATA-type" evidence="3">
    <location>
        <begin position="314"/>
        <end position="341"/>
    </location>
</feature>
<feature type="region of interest" description="Disordered" evidence="2">
    <location>
        <begin position="375"/>
        <end position="394"/>
    </location>
</feature>
<evidence type="ECO:0000259" key="4">
    <source>
        <dbReference type="PROSITE" id="PS50864"/>
    </source>
</evidence>
<evidence type="ECO:0000313" key="5">
    <source>
        <dbReference type="EMBL" id="JAC77284.1"/>
    </source>
</evidence>
<dbReference type="GO" id="GO:0006355">
    <property type="term" value="P:regulation of DNA-templated transcription"/>
    <property type="evidence" value="ECO:0007669"/>
    <property type="project" value="InterPro"/>
</dbReference>
<dbReference type="InterPro" id="IPR000770">
    <property type="entry name" value="SAND_dom"/>
</dbReference>
<dbReference type="PROSITE" id="PS50114">
    <property type="entry name" value="GATA_ZN_FINGER_2"/>
    <property type="match status" value="1"/>
</dbReference>
<feature type="compositionally biased region" description="Acidic residues" evidence="2">
    <location>
        <begin position="267"/>
        <end position="276"/>
    </location>
</feature>
<dbReference type="CDD" id="cd00202">
    <property type="entry name" value="ZnF_GATA"/>
    <property type="match status" value="1"/>
</dbReference>
<protein>
    <recommendedName>
        <fullName evidence="6">GATA-type domain-containing protein</fullName>
    </recommendedName>
</protein>
<feature type="domain" description="SAND" evidence="4">
    <location>
        <begin position="42"/>
        <end position="134"/>
    </location>
</feature>
<evidence type="ECO:0008006" key="6">
    <source>
        <dbReference type="Google" id="ProtNLM"/>
    </source>
</evidence>
<dbReference type="SUPFAM" id="SSF63763">
    <property type="entry name" value="SAND domain-like"/>
    <property type="match status" value="1"/>
</dbReference>
<dbReference type="EMBL" id="GBEZ01008246">
    <property type="protein sequence ID" value="JAC77284.1"/>
    <property type="molecule type" value="Transcribed_RNA"/>
</dbReference>
<reference evidence="5" key="1">
    <citation type="submission" date="2014-05" db="EMBL/GenBank/DDBJ databases">
        <title>The transcriptome of the halophilic microalga Tetraselmis sp. GSL018 isolated from the Great Salt Lake, Utah.</title>
        <authorList>
            <person name="Jinkerson R.E."/>
            <person name="D'Adamo S."/>
            <person name="Posewitz M.C."/>
        </authorList>
    </citation>
    <scope>NUCLEOTIDE SEQUENCE</scope>
    <source>
        <strain evidence="5">GSL018</strain>
    </source>
</reference>
<gene>
    <name evidence="5" type="ORF">TSPGSL018_18109</name>
</gene>
<dbReference type="InterPro" id="IPR000679">
    <property type="entry name" value="Znf_GATA"/>
</dbReference>
<accession>A0A061S2P2</accession>
<dbReference type="InterPro" id="IPR013088">
    <property type="entry name" value="Znf_NHR/GATA"/>
</dbReference>
<evidence type="ECO:0000256" key="1">
    <source>
        <dbReference type="PROSITE-ProRule" id="PRU00094"/>
    </source>
</evidence>
<dbReference type="SUPFAM" id="SSF57716">
    <property type="entry name" value="Glucocorticoid receptor-like (DNA-binding domain)"/>
    <property type="match status" value="1"/>
</dbReference>
<organism evidence="5">
    <name type="scientific">Tetraselmis sp. GSL018</name>
    <dbReference type="NCBI Taxonomy" id="582737"/>
    <lineage>
        <taxon>Eukaryota</taxon>
        <taxon>Viridiplantae</taxon>
        <taxon>Chlorophyta</taxon>
        <taxon>core chlorophytes</taxon>
        <taxon>Chlorodendrophyceae</taxon>
        <taxon>Chlorodendrales</taxon>
        <taxon>Chlorodendraceae</taxon>
        <taxon>Tetraselmis</taxon>
    </lineage>
</organism>
<keyword evidence="1" id="KW-0862">Zinc</keyword>
<sequence>MEVAASPVHESVSAQNPEGAGLQLSNGVEQDARVAQCGEDHQALPELSIEADVEVVCKPLRRSSQSSDGELPGPGVEGIFHAKTMQVTCLCQSCQGKEIFTPSQFEAHGGLACNKRWRTSITLKNERDAAMRPLTVGQWLRRVDLDSDCRRTIPKKRWKHSLPAGWTAEHLDGAAGKPGIAFRGTCPACEESQSVQTKDEMRAFLERHFHSREWAGLSPDSFPWGPAESPRCQAEEEPPAALKAEPDSAAAGNEGPGEGLEHRRREEEEEEEEEGDTEMRPAPCVDPDSGKLQEESGGAAGTSDAVDSGLKEPSCKQCGATTTPQWRSGKTLCNACYLRERKDKLLGKRRATAPAGFQAPCVLVGSGSVVPAMASGAQGVKPPSSPPASQGPQLPMGGFAASRQLLCQAPGMQPPGVGWPPVSAGPKDADDAGVAQRSSKFRRTNTGSAAAAAAAAAAFFPHGMLPAGSMHASLGGWIPPASLGSVPMVGMAPGLSHAAFGGAAGAFGSHHMASIVGQRGNASPEAKPTFSTEESVIRQVSRLDDAVAEAYAMCCAGFGEQRCAARDRGYELGRRAMREKVSHALADIGGRSDDEGEQLRKSLKSELEESLRVCGEHLLEALMSSCKGIVSRWKASQVASVLEACEEGQRIAREDFTKFLYECMNRRE</sequence>
<name>A0A061S2P2_9CHLO</name>
<dbReference type="InterPro" id="IPR010919">
    <property type="entry name" value="SAND-like_dom_sf"/>
</dbReference>
<keyword evidence="1" id="KW-0479">Metal-binding</keyword>
<dbReference type="SMART" id="SM00401">
    <property type="entry name" value="ZnF_GATA"/>
    <property type="match status" value="1"/>
</dbReference>
<dbReference type="GO" id="GO:0043565">
    <property type="term" value="F:sequence-specific DNA binding"/>
    <property type="evidence" value="ECO:0007669"/>
    <property type="project" value="InterPro"/>
</dbReference>
<keyword evidence="1" id="KW-0863">Zinc-finger</keyword>
<dbReference type="Pfam" id="PF00320">
    <property type="entry name" value="GATA"/>
    <property type="match status" value="1"/>
</dbReference>
<proteinExistence type="predicted"/>
<dbReference type="GO" id="GO:0008270">
    <property type="term" value="F:zinc ion binding"/>
    <property type="evidence" value="ECO:0007669"/>
    <property type="project" value="UniProtKB-KW"/>
</dbReference>
<feature type="region of interest" description="Disordered" evidence="2">
    <location>
        <begin position="220"/>
        <end position="326"/>
    </location>
</feature>
<dbReference type="Gene3D" id="3.10.390.10">
    <property type="entry name" value="SAND domain-like"/>
    <property type="match status" value="1"/>
</dbReference>
<dbReference type="Gene3D" id="3.30.50.10">
    <property type="entry name" value="Erythroid Transcription Factor GATA-1, subunit A"/>
    <property type="match status" value="1"/>
</dbReference>
<evidence type="ECO:0000256" key="2">
    <source>
        <dbReference type="SAM" id="MobiDB-lite"/>
    </source>
</evidence>
<dbReference type="PROSITE" id="PS50864">
    <property type="entry name" value="SAND"/>
    <property type="match status" value="1"/>
</dbReference>
<dbReference type="AlphaFoldDB" id="A0A061S2P2"/>
<feature type="region of interest" description="Disordered" evidence="2">
    <location>
        <begin position="1"/>
        <end position="25"/>
    </location>
</feature>